<evidence type="ECO:0000313" key="3">
    <source>
        <dbReference type="Proteomes" id="UP000001542"/>
    </source>
</evidence>
<dbReference type="VEuPathDB" id="TrichDB:TVAGG3_0123760"/>
<protein>
    <submittedName>
        <fullName evidence="2">Uncharacterized protein</fullName>
    </submittedName>
</protein>
<organism evidence="2 3">
    <name type="scientific">Trichomonas vaginalis (strain ATCC PRA-98 / G3)</name>
    <dbReference type="NCBI Taxonomy" id="412133"/>
    <lineage>
        <taxon>Eukaryota</taxon>
        <taxon>Metamonada</taxon>
        <taxon>Parabasalia</taxon>
        <taxon>Trichomonadida</taxon>
        <taxon>Trichomonadidae</taxon>
        <taxon>Trichomonas</taxon>
    </lineage>
</organism>
<feature type="region of interest" description="Disordered" evidence="1">
    <location>
        <begin position="52"/>
        <end position="147"/>
    </location>
</feature>
<feature type="compositionally biased region" description="Basic and acidic residues" evidence="1">
    <location>
        <begin position="52"/>
        <end position="69"/>
    </location>
</feature>
<dbReference type="InParanoid" id="A2FXI2"/>
<evidence type="ECO:0000313" key="2">
    <source>
        <dbReference type="EMBL" id="EAX90379.1"/>
    </source>
</evidence>
<dbReference type="VEuPathDB" id="TrichDB:TVAG_389330"/>
<gene>
    <name evidence="2" type="ORF">TVAG_389330</name>
</gene>
<proteinExistence type="predicted"/>
<dbReference type="Proteomes" id="UP000001542">
    <property type="component" value="Unassembled WGS sequence"/>
</dbReference>
<dbReference type="RefSeq" id="XP_001303309.1">
    <property type="nucleotide sequence ID" value="XM_001303308.1"/>
</dbReference>
<dbReference type="KEGG" id="tva:4748065"/>
<sequence>MYQTKELDLYYAFSRTKYQREFTQGQNPVVDYVHKTFLETPIPETQYLHVIEKATEAPKPPEPKVEKPKPAPAPEQAANQMESIIAKIRAAQGLTGESEGPKRGVYVSPFDNNPVPTPLMRENHNGTNIGDPFGDDNEIEDEEDEDN</sequence>
<dbReference type="EMBL" id="DS114113">
    <property type="protein sequence ID" value="EAX90379.1"/>
    <property type="molecule type" value="Genomic_DNA"/>
</dbReference>
<reference evidence="2" key="2">
    <citation type="journal article" date="2007" name="Science">
        <title>Draft genome sequence of the sexually transmitted pathogen Trichomonas vaginalis.</title>
        <authorList>
            <person name="Carlton J.M."/>
            <person name="Hirt R.P."/>
            <person name="Silva J.C."/>
            <person name="Delcher A.L."/>
            <person name="Schatz M."/>
            <person name="Zhao Q."/>
            <person name="Wortman J.R."/>
            <person name="Bidwell S.L."/>
            <person name="Alsmark U.C.M."/>
            <person name="Besteiro S."/>
            <person name="Sicheritz-Ponten T."/>
            <person name="Noel C.J."/>
            <person name="Dacks J.B."/>
            <person name="Foster P.G."/>
            <person name="Simillion C."/>
            <person name="Van de Peer Y."/>
            <person name="Miranda-Saavedra D."/>
            <person name="Barton G.J."/>
            <person name="Westrop G.D."/>
            <person name="Mueller S."/>
            <person name="Dessi D."/>
            <person name="Fiori P.L."/>
            <person name="Ren Q."/>
            <person name="Paulsen I."/>
            <person name="Zhang H."/>
            <person name="Bastida-Corcuera F.D."/>
            <person name="Simoes-Barbosa A."/>
            <person name="Brown M.T."/>
            <person name="Hayes R.D."/>
            <person name="Mukherjee M."/>
            <person name="Okumura C.Y."/>
            <person name="Schneider R."/>
            <person name="Smith A.J."/>
            <person name="Vanacova S."/>
            <person name="Villalvazo M."/>
            <person name="Haas B.J."/>
            <person name="Pertea M."/>
            <person name="Feldblyum T.V."/>
            <person name="Utterback T.R."/>
            <person name="Shu C.L."/>
            <person name="Osoegawa K."/>
            <person name="de Jong P.J."/>
            <person name="Hrdy I."/>
            <person name="Horvathova L."/>
            <person name="Zubacova Z."/>
            <person name="Dolezal P."/>
            <person name="Malik S.B."/>
            <person name="Logsdon J.M. Jr."/>
            <person name="Henze K."/>
            <person name="Gupta A."/>
            <person name="Wang C.C."/>
            <person name="Dunne R.L."/>
            <person name="Upcroft J.A."/>
            <person name="Upcroft P."/>
            <person name="White O."/>
            <person name="Salzberg S.L."/>
            <person name="Tang P."/>
            <person name="Chiu C.-H."/>
            <person name="Lee Y.-S."/>
            <person name="Embley T.M."/>
            <person name="Coombs G.H."/>
            <person name="Mottram J.C."/>
            <person name="Tachezy J."/>
            <person name="Fraser-Liggett C.M."/>
            <person name="Johnson P.J."/>
        </authorList>
    </citation>
    <scope>NUCLEOTIDE SEQUENCE [LARGE SCALE GENOMIC DNA]</scope>
    <source>
        <strain evidence="2">G3</strain>
    </source>
</reference>
<evidence type="ECO:0000256" key="1">
    <source>
        <dbReference type="SAM" id="MobiDB-lite"/>
    </source>
</evidence>
<name>A2FXI2_TRIV3</name>
<feature type="compositionally biased region" description="Acidic residues" evidence="1">
    <location>
        <begin position="133"/>
        <end position="147"/>
    </location>
</feature>
<accession>A2FXI2</accession>
<reference evidence="2" key="1">
    <citation type="submission" date="2006-10" db="EMBL/GenBank/DDBJ databases">
        <authorList>
            <person name="Amadeo P."/>
            <person name="Zhao Q."/>
            <person name="Wortman J."/>
            <person name="Fraser-Liggett C."/>
            <person name="Carlton J."/>
        </authorList>
    </citation>
    <scope>NUCLEOTIDE SEQUENCE</scope>
    <source>
        <strain evidence="2">G3</strain>
    </source>
</reference>
<dbReference type="AlphaFoldDB" id="A2FXI2"/>
<keyword evidence="3" id="KW-1185">Reference proteome</keyword>